<name>A0ABD6A4R8_9EURY</name>
<organism evidence="2 3">
    <name type="scientific">Haloplanus litoreus</name>
    <dbReference type="NCBI Taxonomy" id="767515"/>
    <lineage>
        <taxon>Archaea</taxon>
        <taxon>Methanobacteriati</taxon>
        <taxon>Methanobacteriota</taxon>
        <taxon>Stenosarchaea group</taxon>
        <taxon>Halobacteria</taxon>
        <taxon>Halobacteriales</taxon>
        <taxon>Haloferacaceae</taxon>
        <taxon>Haloplanus</taxon>
    </lineage>
</organism>
<proteinExistence type="predicted"/>
<reference evidence="2 3" key="1">
    <citation type="journal article" date="2019" name="Int. J. Syst. Evol. Microbiol.">
        <title>The Global Catalogue of Microorganisms (GCM) 10K type strain sequencing project: providing services to taxonomists for standard genome sequencing and annotation.</title>
        <authorList>
            <consortium name="The Broad Institute Genomics Platform"/>
            <consortium name="The Broad Institute Genome Sequencing Center for Infectious Disease"/>
            <person name="Wu L."/>
            <person name="Ma J."/>
        </authorList>
    </citation>
    <scope>NUCLEOTIDE SEQUENCE [LARGE SCALE GENOMIC DNA]</scope>
    <source>
        <strain evidence="2 3">GX21</strain>
    </source>
</reference>
<gene>
    <name evidence="2" type="ORF">ACFQKE_19830</name>
</gene>
<keyword evidence="3" id="KW-1185">Reference proteome</keyword>
<comment type="caution">
    <text evidence="2">The sequence shown here is derived from an EMBL/GenBank/DDBJ whole genome shotgun (WGS) entry which is preliminary data.</text>
</comment>
<feature type="region of interest" description="Disordered" evidence="1">
    <location>
        <begin position="220"/>
        <end position="243"/>
    </location>
</feature>
<evidence type="ECO:0000313" key="3">
    <source>
        <dbReference type="Proteomes" id="UP001596434"/>
    </source>
</evidence>
<evidence type="ECO:0000256" key="1">
    <source>
        <dbReference type="SAM" id="MobiDB-lite"/>
    </source>
</evidence>
<dbReference type="Proteomes" id="UP001596434">
    <property type="component" value="Unassembled WGS sequence"/>
</dbReference>
<feature type="region of interest" description="Disordered" evidence="1">
    <location>
        <begin position="102"/>
        <end position="127"/>
    </location>
</feature>
<accession>A0ABD6A4R8</accession>
<protein>
    <submittedName>
        <fullName evidence="2">Type II toxin-antitoxin system ParD family antitoxin</fullName>
    </submittedName>
</protein>
<dbReference type="EMBL" id="JBHTAT010000008">
    <property type="protein sequence ID" value="MFC7257504.1"/>
    <property type="molecule type" value="Genomic_DNA"/>
</dbReference>
<dbReference type="RefSeq" id="WP_379707265.1">
    <property type="nucleotide sequence ID" value="NZ_JBHTAT010000008.1"/>
</dbReference>
<evidence type="ECO:0000313" key="2">
    <source>
        <dbReference type="EMBL" id="MFC7257504.1"/>
    </source>
</evidence>
<sequence length="409" mass="45432">MLIQTPTDFTPTHIFPEGCEQEFVHTLGTFKSSSLERGACEEIRVKLVIDLPDPLVGQVKTAVQEGGYENAREFVTTAIENQLELEEYGDNEFKTLDEAIEEFDTSESRSSDNQASEEEPQESTDVLTDGLGRQEYDAVPTVPPPDPERLDPGPLWGQYNRVFPAKIVVRRLANMVQDQNESGSLSGNGIHWIELDHFQDDAAQLARNYGLTIREYDKKKSRGRGEKVASGLPTGDDPDKSKDRFETHFIGYSDRNRNLTGAPPHLHFVDISDEDVSRIGITDAGLAFAELYNPLLDDGPDADEPLSAEERSFYLDHAKENINDEYAAMVKAAQAVNEGSNRPTSLTEHIAELNTDWSQSQADTMRSGLVSRMYELGLISRERVGQRGIAYNLTETGESLLDDTGVVSA</sequence>
<dbReference type="AlphaFoldDB" id="A0ABD6A4R8"/>